<gene>
    <name evidence="2" type="ORF">H4R26_005741</name>
</gene>
<protein>
    <submittedName>
        <fullName evidence="2">Uncharacterized protein</fullName>
    </submittedName>
</protein>
<comment type="caution">
    <text evidence="2">The sequence shown here is derived from an EMBL/GenBank/DDBJ whole genome shotgun (WGS) entry which is preliminary data.</text>
</comment>
<evidence type="ECO:0000313" key="2">
    <source>
        <dbReference type="EMBL" id="KAJ1997689.1"/>
    </source>
</evidence>
<proteinExistence type="predicted"/>
<keyword evidence="1" id="KW-0812">Transmembrane</keyword>
<keyword evidence="1" id="KW-1133">Transmembrane helix</keyword>
<reference evidence="2" key="1">
    <citation type="submission" date="2022-07" db="EMBL/GenBank/DDBJ databases">
        <title>Phylogenomic reconstructions and comparative analyses of Kickxellomycotina fungi.</title>
        <authorList>
            <person name="Reynolds N.K."/>
            <person name="Stajich J.E."/>
            <person name="Barry K."/>
            <person name="Grigoriev I.V."/>
            <person name="Crous P."/>
            <person name="Smith M.E."/>
        </authorList>
    </citation>
    <scope>NUCLEOTIDE SEQUENCE</scope>
    <source>
        <strain evidence="2">IMI 214461</strain>
    </source>
</reference>
<keyword evidence="3" id="KW-1185">Reference proteome</keyword>
<dbReference type="Proteomes" id="UP001150907">
    <property type="component" value="Unassembled WGS sequence"/>
</dbReference>
<dbReference type="EMBL" id="JANBQF010001240">
    <property type="protein sequence ID" value="KAJ1997689.1"/>
    <property type="molecule type" value="Genomic_DNA"/>
</dbReference>
<accession>A0A9W8BF54</accession>
<dbReference type="OrthoDB" id="5556572at2759"/>
<sequence>QTSSYATRGSEFLKAHQSAASTEGEGDEARHLLAFRLLALACGIYLAKFLLGLVRYVLDFALCVLVLGGVVAIFRPGPKDGVVSKALAQLEAFVAPLYAVLADHSLSIASGPLSTLARYLGISPDPASRPSKD</sequence>
<organism evidence="2 3">
    <name type="scientific">Coemansia thaxteri</name>
    <dbReference type="NCBI Taxonomy" id="2663907"/>
    <lineage>
        <taxon>Eukaryota</taxon>
        <taxon>Fungi</taxon>
        <taxon>Fungi incertae sedis</taxon>
        <taxon>Zoopagomycota</taxon>
        <taxon>Kickxellomycotina</taxon>
        <taxon>Kickxellomycetes</taxon>
        <taxon>Kickxellales</taxon>
        <taxon>Kickxellaceae</taxon>
        <taxon>Coemansia</taxon>
    </lineage>
</organism>
<keyword evidence="1" id="KW-0472">Membrane</keyword>
<evidence type="ECO:0000313" key="3">
    <source>
        <dbReference type="Proteomes" id="UP001150907"/>
    </source>
</evidence>
<feature type="transmembrane region" description="Helical" evidence="1">
    <location>
        <begin position="56"/>
        <end position="74"/>
    </location>
</feature>
<name>A0A9W8BF54_9FUNG</name>
<feature type="non-terminal residue" evidence="2">
    <location>
        <position position="1"/>
    </location>
</feature>
<feature type="transmembrane region" description="Helical" evidence="1">
    <location>
        <begin position="33"/>
        <end position="50"/>
    </location>
</feature>
<evidence type="ECO:0000256" key="1">
    <source>
        <dbReference type="SAM" id="Phobius"/>
    </source>
</evidence>
<dbReference type="AlphaFoldDB" id="A0A9W8BF54"/>